<proteinExistence type="predicted"/>
<name>A0A0N4WI32_HAEPC</name>
<evidence type="ECO:0000256" key="5">
    <source>
        <dbReference type="SAM" id="Phobius"/>
    </source>
</evidence>
<dbReference type="InterPro" id="IPR017452">
    <property type="entry name" value="GPCR_Rhodpsn_7TM"/>
</dbReference>
<accession>A0A0N4WI32</accession>
<dbReference type="Gene3D" id="1.20.1070.10">
    <property type="entry name" value="Rhodopsin 7-helix transmembrane proteins"/>
    <property type="match status" value="1"/>
</dbReference>
<feature type="transmembrane region" description="Helical" evidence="5">
    <location>
        <begin position="171"/>
        <end position="191"/>
    </location>
</feature>
<dbReference type="SUPFAM" id="SSF81321">
    <property type="entry name" value="Family A G protein-coupled receptor-like"/>
    <property type="match status" value="1"/>
</dbReference>
<sequence>MNAVVNVNGVTHIIVFENYSTTPAPLEGQLGLVLNESVSTTNLSAIEVVPVAAAGAVFGILLVIGVIATSIFIAVLIAGRAKFAEFPFFVLVWHMTVANAIHMVMVISTIMPIMLIEIGDDGPQRMWYIWGSRILSLTEQAVLYFTLLMTINRFAVFVFPQLLIAFTHTRVMILSILAWMYIVFIVAWNVYSGSSKTFSKKKLSMQETILGNNFLSTIFTLSSTVLPIVMLAMYGIIFIFIIKKRGACADAATSEKDRSLLWQALAVAVCLELTKFTNMITPLLSGATSWVQWVWTIFSYSTSILNQMINPLLFLTMNKMVRGVLKSFFRSGSSGISSDLGENPKHSNSAQPGCCQKICRLFIRQKQMLTNNRPTSRGTWVF</sequence>
<gene>
    <name evidence="7" type="ORF">HPLM_LOCUS10582</name>
</gene>
<evidence type="ECO:0000256" key="4">
    <source>
        <dbReference type="ARBA" id="ARBA00023136"/>
    </source>
</evidence>
<evidence type="ECO:0000313" key="7">
    <source>
        <dbReference type="EMBL" id="VDO40565.1"/>
    </source>
</evidence>
<comment type="subcellular location">
    <subcellularLocation>
        <location evidence="1">Membrane</location>
    </subcellularLocation>
</comment>
<dbReference type="PANTHER" id="PTHR22718:SF25">
    <property type="entry name" value="G-PROTEIN COUPLED RECEPTORS FAMILY 1 PROFILE DOMAIN-CONTAINING PROTEIN"/>
    <property type="match status" value="1"/>
</dbReference>
<evidence type="ECO:0000256" key="3">
    <source>
        <dbReference type="ARBA" id="ARBA00022989"/>
    </source>
</evidence>
<evidence type="ECO:0000313" key="9">
    <source>
        <dbReference type="WBParaSite" id="HPLM_0001059101-mRNA-1"/>
    </source>
</evidence>
<feature type="transmembrane region" description="Helical" evidence="5">
    <location>
        <begin position="260"/>
        <end position="281"/>
    </location>
</feature>
<dbReference type="WBParaSite" id="HPLM_0001059101-mRNA-1">
    <property type="protein sequence ID" value="HPLM_0001059101-mRNA-1"/>
    <property type="gene ID" value="HPLM_0001059101"/>
</dbReference>
<dbReference type="OrthoDB" id="5868068at2759"/>
<keyword evidence="8" id="KW-1185">Reference proteome</keyword>
<keyword evidence="2 5" id="KW-0812">Transmembrane</keyword>
<feature type="transmembrane region" description="Helical" evidence="5">
    <location>
        <begin position="293"/>
        <end position="316"/>
    </location>
</feature>
<dbReference type="PROSITE" id="PS50262">
    <property type="entry name" value="G_PROTEIN_RECEP_F1_2"/>
    <property type="match status" value="1"/>
</dbReference>
<dbReference type="AlphaFoldDB" id="A0A0N4WI32"/>
<feature type="transmembrane region" description="Helical" evidence="5">
    <location>
        <begin position="51"/>
        <end position="78"/>
    </location>
</feature>
<protein>
    <submittedName>
        <fullName evidence="9">G_PROTEIN_RECEP_F1_2 domain-containing protein</fullName>
    </submittedName>
</protein>
<keyword evidence="4 5" id="KW-0472">Membrane</keyword>
<feature type="transmembrane region" description="Helical" evidence="5">
    <location>
        <begin position="141"/>
        <end position="159"/>
    </location>
</feature>
<dbReference type="OMA" id="PFFAIVY"/>
<dbReference type="GO" id="GO:0016020">
    <property type="term" value="C:membrane"/>
    <property type="evidence" value="ECO:0007669"/>
    <property type="project" value="UniProtKB-SubCell"/>
</dbReference>
<keyword evidence="3 5" id="KW-1133">Transmembrane helix</keyword>
<feature type="transmembrane region" description="Helical" evidence="5">
    <location>
        <begin position="214"/>
        <end position="240"/>
    </location>
</feature>
<organism evidence="9">
    <name type="scientific">Haemonchus placei</name>
    <name type="common">Barber's pole worm</name>
    <dbReference type="NCBI Taxonomy" id="6290"/>
    <lineage>
        <taxon>Eukaryota</taxon>
        <taxon>Metazoa</taxon>
        <taxon>Ecdysozoa</taxon>
        <taxon>Nematoda</taxon>
        <taxon>Chromadorea</taxon>
        <taxon>Rhabditida</taxon>
        <taxon>Rhabditina</taxon>
        <taxon>Rhabditomorpha</taxon>
        <taxon>Strongyloidea</taxon>
        <taxon>Trichostrongylidae</taxon>
        <taxon>Haemonchus</taxon>
    </lineage>
</organism>
<feature type="transmembrane region" description="Helical" evidence="5">
    <location>
        <begin position="90"/>
        <end position="116"/>
    </location>
</feature>
<feature type="domain" description="G-protein coupled receptors family 1 profile" evidence="6">
    <location>
        <begin position="68"/>
        <end position="314"/>
    </location>
</feature>
<evidence type="ECO:0000256" key="2">
    <source>
        <dbReference type="ARBA" id="ARBA00022692"/>
    </source>
</evidence>
<evidence type="ECO:0000259" key="6">
    <source>
        <dbReference type="PROSITE" id="PS50262"/>
    </source>
</evidence>
<dbReference type="EMBL" id="UZAF01017335">
    <property type="protein sequence ID" value="VDO40565.1"/>
    <property type="molecule type" value="Genomic_DNA"/>
</dbReference>
<reference evidence="9" key="1">
    <citation type="submission" date="2017-02" db="UniProtKB">
        <authorList>
            <consortium name="WormBaseParasite"/>
        </authorList>
    </citation>
    <scope>IDENTIFICATION</scope>
</reference>
<reference evidence="7 8" key="2">
    <citation type="submission" date="2018-11" db="EMBL/GenBank/DDBJ databases">
        <authorList>
            <consortium name="Pathogen Informatics"/>
        </authorList>
    </citation>
    <scope>NUCLEOTIDE SEQUENCE [LARGE SCALE GENOMIC DNA]</scope>
    <source>
        <strain evidence="7 8">MHpl1</strain>
    </source>
</reference>
<dbReference type="PANTHER" id="PTHR22718">
    <property type="entry name" value="SERPENTINE RECEPTOR, CLASS X"/>
    <property type="match status" value="1"/>
</dbReference>
<dbReference type="Proteomes" id="UP000268014">
    <property type="component" value="Unassembled WGS sequence"/>
</dbReference>
<evidence type="ECO:0000313" key="8">
    <source>
        <dbReference type="Proteomes" id="UP000268014"/>
    </source>
</evidence>
<evidence type="ECO:0000256" key="1">
    <source>
        <dbReference type="ARBA" id="ARBA00004370"/>
    </source>
</evidence>